<evidence type="ECO:0000256" key="1">
    <source>
        <dbReference type="ARBA" id="ARBA00007261"/>
    </source>
</evidence>
<name>A0A0G0YS52_UNCKA</name>
<evidence type="ECO:0000259" key="3">
    <source>
        <dbReference type="Pfam" id="PF05193"/>
    </source>
</evidence>
<dbReference type="EMBL" id="LCBB01000005">
    <property type="protein sequence ID" value="KKS03188.1"/>
    <property type="molecule type" value="Genomic_DNA"/>
</dbReference>
<dbReference type="Pfam" id="PF00675">
    <property type="entry name" value="Peptidase_M16"/>
    <property type="match status" value="1"/>
</dbReference>
<dbReference type="AlphaFoldDB" id="A0A0G0YS52"/>
<reference evidence="4 5" key="1">
    <citation type="journal article" date="2015" name="Nature">
        <title>rRNA introns, odd ribosomes, and small enigmatic genomes across a large radiation of phyla.</title>
        <authorList>
            <person name="Brown C.T."/>
            <person name="Hug L.A."/>
            <person name="Thomas B.C."/>
            <person name="Sharon I."/>
            <person name="Castelle C.J."/>
            <person name="Singh A."/>
            <person name="Wilkins M.J."/>
            <person name="Williams K.H."/>
            <person name="Banfield J.F."/>
        </authorList>
    </citation>
    <scope>NUCLEOTIDE SEQUENCE [LARGE SCALE GENOMIC DNA]</scope>
</reference>
<evidence type="ECO:0000313" key="4">
    <source>
        <dbReference type="EMBL" id="KKS03188.1"/>
    </source>
</evidence>
<dbReference type="InterPro" id="IPR011765">
    <property type="entry name" value="Pept_M16_N"/>
</dbReference>
<accession>A0A0G0YS52</accession>
<gene>
    <name evidence="4" type="ORF">UU55_C0005G0096</name>
</gene>
<feature type="domain" description="Peptidase M16 C-terminal" evidence="3">
    <location>
        <begin position="179"/>
        <end position="350"/>
    </location>
</feature>
<dbReference type="InterPro" id="IPR050361">
    <property type="entry name" value="MPP/UQCRC_Complex"/>
</dbReference>
<comment type="caution">
    <text evidence="4">The sequence shown here is derived from an EMBL/GenBank/DDBJ whole genome shotgun (WGS) entry which is preliminary data.</text>
</comment>
<dbReference type="PANTHER" id="PTHR11851">
    <property type="entry name" value="METALLOPROTEASE"/>
    <property type="match status" value="1"/>
</dbReference>
<proteinExistence type="inferred from homology"/>
<evidence type="ECO:0000313" key="5">
    <source>
        <dbReference type="Proteomes" id="UP000033947"/>
    </source>
</evidence>
<dbReference type="InterPro" id="IPR007863">
    <property type="entry name" value="Peptidase_M16_C"/>
</dbReference>
<dbReference type="InterPro" id="IPR011249">
    <property type="entry name" value="Metalloenz_LuxS/M16"/>
</dbReference>
<evidence type="ECO:0000259" key="2">
    <source>
        <dbReference type="Pfam" id="PF00675"/>
    </source>
</evidence>
<dbReference type="SUPFAM" id="SSF63411">
    <property type="entry name" value="LuxS/MPP-like metallohydrolase"/>
    <property type="match status" value="2"/>
</dbReference>
<dbReference type="Proteomes" id="UP000033947">
    <property type="component" value="Unassembled WGS sequence"/>
</dbReference>
<dbReference type="GO" id="GO:0046872">
    <property type="term" value="F:metal ion binding"/>
    <property type="evidence" value="ECO:0007669"/>
    <property type="project" value="InterPro"/>
</dbReference>
<sequence length="433" mass="48979">MKNTIKLEDFQVTLQRKISPKGTKFVHFYKPGAPIAITISSRSGSRFDPPGKSGLAHFVEHVVLDGTEKYKNKKDLSLCFDDLGASYSASTGPEYTKFDFLIAKKEHLNFVAGVVDQIFNKPLLSQKSIDLEKKIIKTEVSSKLDNNKRVLSNNMKKLMYGDNCLAYNISGTEESIETINKDDLLSHLKNVFFQDMTVVSCGSCDVEDIYTLFDPVINNEKQSHTLTTPQISIGTKHGSFKMADQKLIYCMFTFPTCGMSSDDDVALNVLSAYLGRRRSSLLSEILRYDDGLLYSVTSGNSRFSDTGYFFIKMAMKKENLPTVFNKIKEVLANLQKNGIPKEALSVIKNKVVNAGIISTQTVQFWADTQFYRELLLKDNNYYYADYLNEISTISKGEVDRVVNKYMSFDKMFFYAVGNVEEGEIDSLFNFNNE</sequence>
<comment type="similarity">
    <text evidence="1">Belongs to the peptidase M16 family.</text>
</comment>
<organism evidence="4 5">
    <name type="scientific">candidate division WWE3 bacterium GW2011_GWC2_41_23</name>
    <dbReference type="NCBI Taxonomy" id="1619123"/>
    <lineage>
        <taxon>Bacteria</taxon>
        <taxon>Katanobacteria</taxon>
    </lineage>
</organism>
<protein>
    <submittedName>
        <fullName evidence="4">Peptidase M16 domain protein</fullName>
    </submittedName>
</protein>
<dbReference type="Gene3D" id="3.30.830.10">
    <property type="entry name" value="Metalloenzyme, LuxS/M16 peptidase-like"/>
    <property type="match status" value="2"/>
</dbReference>
<dbReference type="Pfam" id="PF05193">
    <property type="entry name" value="Peptidase_M16_C"/>
    <property type="match status" value="1"/>
</dbReference>
<dbReference type="PANTHER" id="PTHR11851:SF49">
    <property type="entry name" value="MITOCHONDRIAL-PROCESSING PEPTIDASE SUBUNIT ALPHA"/>
    <property type="match status" value="1"/>
</dbReference>
<feature type="domain" description="Peptidase M16 N-terminal" evidence="2">
    <location>
        <begin position="42"/>
        <end position="172"/>
    </location>
</feature>